<dbReference type="InterPro" id="IPR004439">
    <property type="entry name" value="Isocitrate_DH_NADP_dimer_prok"/>
</dbReference>
<evidence type="ECO:0000256" key="11">
    <source>
        <dbReference type="ARBA" id="ARBA00023211"/>
    </source>
</evidence>
<dbReference type="SMART" id="SM01329">
    <property type="entry name" value="Iso_dh"/>
    <property type="match status" value="1"/>
</dbReference>
<gene>
    <name evidence="13" type="ORF">B2A_09095</name>
</gene>
<keyword evidence="9" id="KW-0521">NADP</keyword>
<keyword evidence="8" id="KW-0460">Magnesium</keyword>
<evidence type="ECO:0000256" key="8">
    <source>
        <dbReference type="ARBA" id="ARBA00022842"/>
    </source>
</evidence>
<dbReference type="GO" id="GO:0046872">
    <property type="term" value="F:metal ion binding"/>
    <property type="evidence" value="ECO:0007669"/>
    <property type="project" value="UniProtKB-KW"/>
</dbReference>
<comment type="cofactor">
    <cofactor evidence="2">
        <name>Mg(2+)</name>
        <dbReference type="ChEBI" id="CHEBI:18420"/>
    </cofactor>
</comment>
<evidence type="ECO:0000256" key="4">
    <source>
        <dbReference type="ARBA" id="ARBA00011738"/>
    </source>
</evidence>
<evidence type="ECO:0000256" key="5">
    <source>
        <dbReference type="ARBA" id="ARBA00013013"/>
    </source>
</evidence>
<evidence type="ECO:0000313" key="13">
    <source>
        <dbReference type="EMBL" id="EQD45897.1"/>
    </source>
</evidence>
<evidence type="ECO:0000256" key="9">
    <source>
        <dbReference type="ARBA" id="ARBA00022857"/>
    </source>
</evidence>
<name>T0ZN40_9ZZZZ</name>
<comment type="caution">
    <text evidence="13">The sequence shown here is derived from an EMBL/GenBank/DDBJ whole genome shotgun (WGS) entry which is preliminary data.</text>
</comment>
<evidence type="ECO:0000256" key="6">
    <source>
        <dbReference type="ARBA" id="ARBA00022532"/>
    </source>
</evidence>
<keyword evidence="7" id="KW-0479">Metal-binding</keyword>
<keyword evidence="10 13" id="KW-0560">Oxidoreductase</keyword>
<accession>T0ZN40</accession>
<dbReference type="SUPFAM" id="SSF53659">
    <property type="entry name" value="Isocitrate/Isopropylmalate dehydrogenase-like"/>
    <property type="match status" value="1"/>
</dbReference>
<protein>
    <recommendedName>
        <fullName evidence="5">isocitrate dehydrogenase (NADP(+))</fullName>
        <ecNumber evidence="5">1.1.1.42</ecNumber>
    </recommendedName>
</protein>
<evidence type="ECO:0000259" key="12">
    <source>
        <dbReference type="SMART" id="SM01329"/>
    </source>
</evidence>
<feature type="domain" description="Isopropylmalate dehydrogenase-like" evidence="12">
    <location>
        <begin position="7"/>
        <end position="117"/>
    </location>
</feature>
<dbReference type="InterPro" id="IPR024084">
    <property type="entry name" value="IsoPropMal-DH-like_dom"/>
</dbReference>
<dbReference type="PANTHER" id="PTHR43504">
    <property type="entry name" value="ISOCITRATE DEHYDROGENASE [NADP]"/>
    <property type="match status" value="1"/>
</dbReference>
<evidence type="ECO:0000256" key="10">
    <source>
        <dbReference type="ARBA" id="ARBA00023002"/>
    </source>
</evidence>
<dbReference type="EC" id="1.1.1.42" evidence="5"/>
<dbReference type="GO" id="GO:0004450">
    <property type="term" value="F:isocitrate dehydrogenase (NADP+) activity"/>
    <property type="evidence" value="ECO:0007669"/>
    <property type="project" value="UniProtKB-EC"/>
</dbReference>
<proteinExistence type="inferred from homology"/>
<sequence>MAGTEKEIAFMRGDGIGPEIVDNSKRVVDAAVGKAGAGSIKWVEAYAGSDAEERFGNRLPDQTLEIIKRCRVAIKGPIETPVGKGFTSINVRLRLAFDLYANIRPVKYFPGIVSPLK</sequence>
<keyword evidence="6" id="KW-0816">Tricarboxylic acid cycle</keyword>
<comment type="similarity">
    <text evidence="3">Belongs to the isocitrate and isopropylmalate dehydrogenases family.</text>
</comment>
<keyword evidence="11" id="KW-0464">Manganese</keyword>
<evidence type="ECO:0000256" key="3">
    <source>
        <dbReference type="ARBA" id="ARBA00007769"/>
    </source>
</evidence>
<evidence type="ECO:0000256" key="7">
    <source>
        <dbReference type="ARBA" id="ARBA00022723"/>
    </source>
</evidence>
<comment type="subunit">
    <text evidence="4">Homodimer.</text>
</comment>
<dbReference type="EMBL" id="AUZZ01006566">
    <property type="protein sequence ID" value="EQD45897.1"/>
    <property type="molecule type" value="Genomic_DNA"/>
</dbReference>
<dbReference type="Pfam" id="PF00180">
    <property type="entry name" value="Iso_dh"/>
    <property type="match status" value="1"/>
</dbReference>
<organism evidence="13">
    <name type="scientific">mine drainage metagenome</name>
    <dbReference type="NCBI Taxonomy" id="410659"/>
    <lineage>
        <taxon>unclassified sequences</taxon>
        <taxon>metagenomes</taxon>
        <taxon>ecological metagenomes</taxon>
    </lineage>
</organism>
<comment type="cofactor">
    <cofactor evidence="1">
        <name>Mn(2+)</name>
        <dbReference type="ChEBI" id="CHEBI:29035"/>
    </cofactor>
</comment>
<evidence type="ECO:0000256" key="2">
    <source>
        <dbReference type="ARBA" id="ARBA00001946"/>
    </source>
</evidence>
<reference evidence="13" key="1">
    <citation type="submission" date="2013-08" db="EMBL/GenBank/DDBJ databases">
        <authorList>
            <person name="Mendez C."/>
            <person name="Richter M."/>
            <person name="Ferrer M."/>
            <person name="Sanchez J."/>
        </authorList>
    </citation>
    <scope>NUCLEOTIDE SEQUENCE</scope>
</reference>
<dbReference type="PANTHER" id="PTHR43504:SF1">
    <property type="entry name" value="ISOCITRATE DEHYDROGENASE [NADP]"/>
    <property type="match status" value="1"/>
</dbReference>
<dbReference type="AlphaFoldDB" id="T0ZN40"/>
<feature type="non-terminal residue" evidence="13">
    <location>
        <position position="117"/>
    </location>
</feature>
<evidence type="ECO:0000256" key="1">
    <source>
        <dbReference type="ARBA" id="ARBA00001936"/>
    </source>
</evidence>
<reference evidence="13" key="2">
    <citation type="journal article" date="2014" name="ISME J.">
        <title>Microbial stratification in low pH oxic and suboxic macroscopic growths along an acid mine drainage.</title>
        <authorList>
            <person name="Mendez-Garcia C."/>
            <person name="Mesa V."/>
            <person name="Sprenger R.R."/>
            <person name="Richter M."/>
            <person name="Diez M.S."/>
            <person name="Solano J."/>
            <person name="Bargiela R."/>
            <person name="Golyshina O.V."/>
            <person name="Manteca A."/>
            <person name="Ramos J.L."/>
            <person name="Gallego J.R."/>
            <person name="Llorente I."/>
            <person name="Martins Dos Santos V.A."/>
            <person name="Jensen O.N."/>
            <person name="Pelaez A.I."/>
            <person name="Sanchez J."/>
            <person name="Ferrer M."/>
        </authorList>
    </citation>
    <scope>NUCLEOTIDE SEQUENCE</scope>
</reference>
<dbReference type="GO" id="GO:0006099">
    <property type="term" value="P:tricarboxylic acid cycle"/>
    <property type="evidence" value="ECO:0007669"/>
    <property type="project" value="UniProtKB-KW"/>
</dbReference>
<dbReference type="Gene3D" id="3.40.718.10">
    <property type="entry name" value="Isopropylmalate Dehydrogenase"/>
    <property type="match status" value="1"/>
</dbReference>